<keyword evidence="4" id="KW-0999">Mitochondrion inner membrane</keyword>
<keyword evidence="9" id="KW-1185">Reference proteome</keyword>
<evidence type="ECO:0000256" key="3">
    <source>
        <dbReference type="ARBA" id="ARBA00022660"/>
    </source>
</evidence>
<evidence type="ECO:0000313" key="8">
    <source>
        <dbReference type="EMBL" id="RPA92003.1"/>
    </source>
</evidence>
<name>A0A3N4J0V0_9PEZI</name>
<keyword evidence="2" id="KW-0813">Transport</keyword>
<sequence>MPTPESPSFLAKKPTVAPTFDGVDYDDNTALKAAQDAVIREQWVRSMMARLVRQELGRCYRREGVNHLARCGVLRERYMELLKEAKIKGYIFEQKNYVPKQ</sequence>
<dbReference type="EMBL" id="ML120483">
    <property type="protein sequence ID" value="RPA92003.1"/>
    <property type="molecule type" value="Genomic_DNA"/>
</dbReference>
<keyword evidence="5" id="KW-0249">Electron transport</keyword>
<dbReference type="AlphaFoldDB" id="A0A3N4J0V0"/>
<organism evidence="8 9">
    <name type="scientific">Choiromyces venosus 120613-1</name>
    <dbReference type="NCBI Taxonomy" id="1336337"/>
    <lineage>
        <taxon>Eukaryota</taxon>
        <taxon>Fungi</taxon>
        <taxon>Dikarya</taxon>
        <taxon>Ascomycota</taxon>
        <taxon>Pezizomycotina</taxon>
        <taxon>Pezizomycetes</taxon>
        <taxon>Pezizales</taxon>
        <taxon>Tuberaceae</taxon>
        <taxon>Choiromyces</taxon>
    </lineage>
</organism>
<dbReference type="GO" id="GO:0005743">
    <property type="term" value="C:mitochondrial inner membrane"/>
    <property type="evidence" value="ECO:0007669"/>
    <property type="project" value="UniProtKB-SubCell"/>
</dbReference>
<evidence type="ECO:0000256" key="4">
    <source>
        <dbReference type="ARBA" id="ARBA00022792"/>
    </source>
</evidence>
<comment type="subcellular location">
    <subcellularLocation>
        <location evidence="1">Mitochondrion inner membrane</location>
        <topology evidence="1">Peripheral membrane protein</topology>
        <orientation evidence="1">Matrix side</orientation>
    </subcellularLocation>
</comment>
<gene>
    <name evidence="8" type="ORF">L873DRAFT_1831273</name>
</gene>
<evidence type="ECO:0000256" key="5">
    <source>
        <dbReference type="ARBA" id="ARBA00022982"/>
    </source>
</evidence>
<dbReference type="OrthoDB" id="10252718at2759"/>
<evidence type="ECO:0000256" key="7">
    <source>
        <dbReference type="ARBA" id="ARBA00023136"/>
    </source>
</evidence>
<dbReference type="InterPro" id="IPR039993">
    <property type="entry name" value="NDUFB10"/>
</dbReference>
<keyword evidence="6" id="KW-0496">Mitochondrion</keyword>
<reference evidence="8 9" key="1">
    <citation type="journal article" date="2018" name="Nat. Ecol. Evol.">
        <title>Pezizomycetes genomes reveal the molecular basis of ectomycorrhizal truffle lifestyle.</title>
        <authorList>
            <person name="Murat C."/>
            <person name="Payen T."/>
            <person name="Noel B."/>
            <person name="Kuo A."/>
            <person name="Morin E."/>
            <person name="Chen J."/>
            <person name="Kohler A."/>
            <person name="Krizsan K."/>
            <person name="Balestrini R."/>
            <person name="Da Silva C."/>
            <person name="Montanini B."/>
            <person name="Hainaut M."/>
            <person name="Levati E."/>
            <person name="Barry K.W."/>
            <person name="Belfiori B."/>
            <person name="Cichocki N."/>
            <person name="Clum A."/>
            <person name="Dockter R.B."/>
            <person name="Fauchery L."/>
            <person name="Guy J."/>
            <person name="Iotti M."/>
            <person name="Le Tacon F."/>
            <person name="Lindquist E.A."/>
            <person name="Lipzen A."/>
            <person name="Malagnac F."/>
            <person name="Mello A."/>
            <person name="Molinier V."/>
            <person name="Miyauchi S."/>
            <person name="Poulain J."/>
            <person name="Riccioni C."/>
            <person name="Rubini A."/>
            <person name="Sitrit Y."/>
            <person name="Splivallo R."/>
            <person name="Traeger S."/>
            <person name="Wang M."/>
            <person name="Zifcakova L."/>
            <person name="Wipf D."/>
            <person name="Zambonelli A."/>
            <person name="Paolocci F."/>
            <person name="Nowrousian M."/>
            <person name="Ottonello S."/>
            <person name="Baldrian P."/>
            <person name="Spatafora J.W."/>
            <person name="Henrissat B."/>
            <person name="Nagy L.G."/>
            <person name="Aury J.M."/>
            <person name="Wincker P."/>
            <person name="Grigoriev I.V."/>
            <person name="Bonfante P."/>
            <person name="Martin F.M."/>
        </authorList>
    </citation>
    <scope>NUCLEOTIDE SEQUENCE [LARGE SCALE GENOMIC DNA]</scope>
    <source>
        <strain evidence="8 9">120613-1</strain>
    </source>
</reference>
<evidence type="ECO:0000256" key="1">
    <source>
        <dbReference type="ARBA" id="ARBA00004443"/>
    </source>
</evidence>
<dbReference type="PANTHER" id="PTHR13094:SF1">
    <property type="entry name" value="NADH DEHYDROGENASE [UBIQUINONE] 1 BETA SUBCOMPLEX SUBUNIT 10"/>
    <property type="match status" value="1"/>
</dbReference>
<evidence type="ECO:0000256" key="2">
    <source>
        <dbReference type="ARBA" id="ARBA00022448"/>
    </source>
</evidence>
<dbReference type="PANTHER" id="PTHR13094">
    <property type="entry name" value="NADH-UBIQUINONE OXIDOREDUCTASE PDSW SUBUNIT"/>
    <property type="match status" value="1"/>
</dbReference>
<protein>
    <recommendedName>
        <fullName evidence="10">NADH-ubiquinone oxidoreductase 12 kDa subunit mitochondrial</fullName>
    </recommendedName>
</protein>
<keyword evidence="3" id="KW-0679">Respiratory chain</keyword>
<evidence type="ECO:0000256" key="6">
    <source>
        <dbReference type="ARBA" id="ARBA00023128"/>
    </source>
</evidence>
<dbReference type="STRING" id="1336337.A0A3N4J0V0"/>
<proteinExistence type="predicted"/>
<evidence type="ECO:0008006" key="10">
    <source>
        <dbReference type="Google" id="ProtNLM"/>
    </source>
</evidence>
<keyword evidence="7" id="KW-0472">Membrane</keyword>
<accession>A0A3N4J0V0</accession>
<evidence type="ECO:0000313" key="9">
    <source>
        <dbReference type="Proteomes" id="UP000276215"/>
    </source>
</evidence>
<dbReference type="Proteomes" id="UP000276215">
    <property type="component" value="Unassembled WGS sequence"/>
</dbReference>